<sequence length="240" mass="26126">MPVSASRRPPAGTANGQPLVSSHHLDRIPFFFPLPYAMDTSADLDPNLRCSSAGLAPGAAVSAHPDSCGDPPGLDTSVSHKDHLEQVPSEQSNLIRSCITLSTPKSLHSSVLGSAQSSSSGVRPNTPEIMVDPQFSSLFSPDEPLEDWCARTERLMQLQEEDQHRQVDALPYDPTNDPELTVSIGDPSPEDSDYEHLFSQRPSKRIRITTHRATVACDLCRKSRNKVAPFVLSIDYAVAD</sequence>
<reference evidence="2 3" key="1">
    <citation type="journal article" date="2016" name="Mol. Biol. Evol.">
        <title>Comparative Genomics of Early-Diverging Mushroom-Forming Fungi Provides Insights into the Origins of Lignocellulose Decay Capabilities.</title>
        <authorList>
            <person name="Nagy L.G."/>
            <person name="Riley R."/>
            <person name="Tritt A."/>
            <person name="Adam C."/>
            <person name="Daum C."/>
            <person name="Floudas D."/>
            <person name="Sun H."/>
            <person name="Yadav J.S."/>
            <person name="Pangilinan J."/>
            <person name="Larsson K.H."/>
            <person name="Matsuura K."/>
            <person name="Barry K."/>
            <person name="Labutti K."/>
            <person name="Kuo R."/>
            <person name="Ohm R.A."/>
            <person name="Bhattacharya S.S."/>
            <person name="Shirouzu T."/>
            <person name="Yoshinaga Y."/>
            <person name="Martin F.M."/>
            <person name="Grigoriev I.V."/>
            <person name="Hibbett D.S."/>
        </authorList>
    </citation>
    <scope>NUCLEOTIDE SEQUENCE [LARGE SCALE GENOMIC DNA]</scope>
    <source>
        <strain evidence="2 3">CBS 109695</strain>
    </source>
</reference>
<feature type="region of interest" description="Disordered" evidence="1">
    <location>
        <begin position="1"/>
        <end position="20"/>
    </location>
</feature>
<name>A0A166BK28_9AGAM</name>
<organism evidence="2 3">
    <name type="scientific">Athelia psychrophila</name>
    <dbReference type="NCBI Taxonomy" id="1759441"/>
    <lineage>
        <taxon>Eukaryota</taxon>
        <taxon>Fungi</taxon>
        <taxon>Dikarya</taxon>
        <taxon>Basidiomycota</taxon>
        <taxon>Agaricomycotina</taxon>
        <taxon>Agaricomycetes</taxon>
        <taxon>Agaricomycetidae</taxon>
        <taxon>Atheliales</taxon>
        <taxon>Atheliaceae</taxon>
        <taxon>Athelia</taxon>
    </lineage>
</organism>
<dbReference type="AlphaFoldDB" id="A0A166BK28"/>
<proteinExistence type="predicted"/>
<dbReference type="EMBL" id="KV417643">
    <property type="protein sequence ID" value="KZP12721.1"/>
    <property type="molecule type" value="Genomic_DNA"/>
</dbReference>
<evidence type="ECO:0000313" key="2">
    <source>
        <dbReference type="EMBL" id="KZP12721.1"/>
    </source>
</evidence>
<gene>
    <name evidence="2" type="ORF">FIBSPDRAFT_152299</name>
</gene>
<keyword evidence="3" id="KW-1185">Reference proteome</keyword>
<dbReference type="Proteomes" id="UP000076532">
    <property type="component" value="Unassembled WGS sequence"/>
</dbReference>
<evidence type="ECO:0000313" key="3">
    <source>
        <dbReference type="Proteomes" id="UP000076532"/>
    </source>
</evidence>
<accession>A0A166BK28</accession>
<evidence type="ECO:0000256" key="1">
    <source>
        <dbReference type="SAM" id="MobiDB-lite"/>
    </source>
</evidence>
<protein>
    <submittedName>
        <fullName evidence="2">Uncharacterized protein</fullName>
    </submittedName>
</protein>